<dbReference type="InterPro" id="IPR002347">
    <property type="entry name" value="SDR_fam"/>
</dbReference>
<dbReference type="PANTHER" id="PTHR24321">
    <property type="entry name" value="DEHYDROGENASES, SHORT CHAIN"/>
    <property type="match status" value="1"/>
</dbReference>
<proteinExistence type="inferred from homology"/>
<dbReference type="SUPFAM" id="SSF51735">
    <property type="entry name" value="NAD(P)-binding Rossmann-fold domains"/>
    <property type="match status" value="1"/>
</dbReference>
<dbReference type="Pfam" id="PF13561">
    <property type="entry name" value="adh_short_C2"/>
    <property type="match status" value="1"/>
</dbReference>
<dbReference type="GO" id="GO:0016491">
    <property type="term" value="F:oxidoreductase activity"/>
    <property type="evidence" value="ECO:0007669"/>
    <property type="project" value="UniProtKB-KW"/>
</dbReference>
<dbReference type="PANTHER" id="PTHR24321:SF8">
    <property type="entry name" value="ESTRADIOL 17-BETA-DEHYDROGENASE 8-RELATED"/>
    <property type="match status" value="1"/>
</dbReference>
<dbReference type="FunFam" id="3.40.50.720:FF:000084">
    <property type="entry name" value="Short-chain dehydrogenase reductase"/>
    <property type="match status" value="1"/>
</dbReference>
<gene>
    <name evidence="4" type="ORF">F4554_003619</name>
</gene>
<dbReference type="PRINTS" id="PR00080">
    <property type="entry name" value="SDRFAMILY"/>
</dbReference>
<dbReference type="CDD" id="cd05233">
    <property type="entry name" value="SDR_c"/>
    <property type="match status" value="1"/>
</dbReference>
<keyword evidence="2" id="KW-0560">Oxidoreductase</keyword>
<evidence type="ECO:0000313" key="5">
    <source>
        <dbReference type="Proteomes" id="UP000579605"/>
    </source>
</evidence>
<sequence length="264" mass="27439">MNTSGNTSGRVAGKVVLVTGGGGGIGAATARLFAEHGASVAVVDVDESAAKRAADEIDPEGRRVLAVAARLDEEAEARRAVEETVGAFGGLDVLANVAGVRVWGPVTEADPASWDYIVRGNLLQAAYCAKFAVPELTRRGGGSIVNVSSANALAGRSGMAQYDATKAGLLAMTRAMAYDHAADGIRVNAVCPGPTLTDFHVRRRAEATGETPEQAREHLQRQTPTLLRRHADPREIGQVILFLGSDEASYVTGATYVVDGGLSA</sequence>
<dbReference type="RefSeq" id="WP_179788643.1">
    <property type="nucleotide sequence ID" value="NZ_BAAARR010000020.1"/>
</dbReference>
<dbReference type="PRINTS" id="PR00081">
    <property type="entry name" value="GDHRDH"/>
</dbReference>
<evidence type="ECO:0000256" key="1">
    <source>
        <dbReference type="ARBA" id="ARBA00006484"/>
    </source>
</evidence>
<name>A0A852ZCY0_9ACTN</name>
<evidence type="ECO:0000256" key="3">
    <source>
        <dbReference type="SAM" id="MobiDB-lite"/>
    </source>
</evidence>
<evidence type="ECO:0000313" key="4">
    <source>
        <dbReference type="EMBL" id="NYH90981.1"/>
    </source>
</evidence>
<protein>
    <submittedName>
        <fullName evidence="4">NAD(P)-dependent dehydrogenase (Short-subunit alcohol dehydrogenase family)</fullName>
    </submittedName>
</protein>
<dbReference type="InterPro" id="IPR036291">
    <property type="entry name" value="NAD(P)-bd_dom_sf"/>
</dbReference>
<accession>A0A852ZCY0</accession>
<dbReference type="Proteomes" id="UP000579605">
    <property type="component" value="Unassembled WGS sequence"/>
</dbReference>
<dbReference type="AlphaFoldDB" id="A0A852ZCY0"/>
<reference evidence="4 5" key="1">
    <citation type="submission" date="2020-07" db="EMBL/GenBank/DDBJ databases">
        <title>Sequencing the genomes of 1000 actinobacteria strains.</title>
        <authorList>
            <person name="Klenk H.-P."/>
        </authorList>
    </citation>
    <scope>NUCLEOTIDE SEQUENCE [LARGE SCALE GENOMIC DNA]</scope>
    <source>
        <strain evidence="4 5">DSM 18448</strain>
    </source>
</reference>
<feature type="region of interest" description="Disordered" evidence="3">
    <location>
        <begin position="205"/>
        <end position="230"/>
    </location>
</feature>
<dbReference type="Gene3D" id="3.40.50.720">
    <property type="entry name" value="NAD(P)-binding Rossmann-like Domain"/>
    <property type="match status" value="1"/>
</dbReference>
<keyword evidence="5" id="KW-1185">Reference proteome</keyword>
<dbReference type="EMBL" id="JACBZH010000001">
    <property type="protein sequence ID" value="NYH90981.1"/>
    <property type="molecule type" value="Genomic_DNA"/>
</dbReference>
<evidence type="ECO:0000256" key="2">
    <source>
        <dbReference type="ARBA" id="ARBA00023002"/>
    </source>
</evidence>
<comment type="caution">
    <text evidence="4">The sequence shown here is derived from an EMBL/GenBank/DDBJ whole genome shotgun (WGS) entry which is preliminary data.</text>
</comment>
<organism evidence="4 5">
    <name type="scientific">Actinopolymorpha rutila</name>
    <dbReference type="NCBI Taxonomy" id="446787"/>
    <lineage>
        <taxon>Bacteria</taxon>
        <taxon>Bacillati</taxon>
        <taxon>Actinomycetota</taxon>
        <taxon>Actinomycetes</taxon>
        <taxon>Propionibacteriales</taxon>
        <taxon>Actinopolymorphaceae</taxon>
        <taxon>Actinopolymorpha</taxon>
    </lineage>
</organism>
<comment type="similarity">
    <text evidence="1">Belongs to the short-chain dehydrogenases/reductases (SDR) family.</text>
</comment>